<accession>A0A284QPX7</accession>
<evidence type="ECO:0000313" key="2">
    <source>
        <dbReference type="EMBL" id="SJK98470.1"/>
    </source>
</evidence>
<sequence length="54" mass="5752">MRCISLFVLVLSSLTVLVSSAPIAIPVPDAEVDARNPEANPDPAGCLTMRFSCY</sequence>
<name>A0A284QPX7_ARMOS</name>
<keyword evidence="1" id="KW-0732">Signal</keyword>
<proteinExistence type="predicted"/>
<dbReference type="Proteomes" id="UP000219338">
    <property type="component" value="Unassembled WGS sequence"/>
</dbReference>
<evidence type="ECO:0000256" key="1">
    <source>
        <dbReference type="SAM" id="SignalP"/>
    </source>
</evidence>
<feature type="chain" id="PRO_5013148569" evidence="1">
    <location>
        <begin position="21"/>
        <end position="54"/>
    </location>
</feature>
<organism evidence="2 3">
    <name type="scientific">Armillaria ostoyae</name>
    <name type="common">Armillaria root rot fungus</name>
    <dbReference type="NCBI Taxonomy" id="47428"/>
    <lineage>
        <taxon>Eukaryota</taxon>
        <taxon>Fungi</taxon>
        <taxon>Dikarya</taxon>
        <taxon>Basidiomycota</taxon>
        <taxon>Agaricomycotina</taxon>
        <taxon>Agaricomycetes</taxon>
        <taxon>Agaricomycetidae</taxon>
        <taxon>Agaricales</taxon>
        <taxon>Marasmiineae</taxon>
        <taxon>Physalacriaceae</taxon>
        <taxon>Armillaria</taxon>
    </lineage>
</organism>
<dbReference type="AlphaFoldDB" id="A0A284QPX7"/>
<keyword evidence="3" id="KW-1185">Reference proteome</keyword>
<gene>
    <name evidence="2" type="ORF">ARMOST_01738</name>
</gene>
<protein>
    <submittedName>
        <fullName evidence="2">Uncharacterized protein</fullName>
    </submittedName>
</protein>
<evidence type="ECO:0000313" key="3">
    <source>
        <dbReference type="Proteomes" id="UP000219338"/>
    </source>
</evidence>
<feature type="signal peptide" evidence="1">
    <location>
        <begin position="1"/>
        <end position="20"/>
    </location>
</feature>
<dbReference type="EMBL" id="FUEG01000001">
    <property type="protein sequence ID" value="SJK98470.1"/>
    <property type="molecule type" value="Genomic_DNA"/>
</dbReference>
<reference evidence="3" key="1">
    <citation type="journal article" date="2017" name="Nat. Ecol. Evol.">
        <title>Genome expansion and lineage-specific genetic innovations in the forest pathogenic fungi Armillaria.</title>
        <authorList>
            <person name="Sipos G."/>
            <person name="Prasanna A.N."/>
            <person name="Walter M.C."/>
            <person name="O'Connor E."/>
            <person name="Balint B."/>
            <person name="Krizsan K."/>
            <person name="Kiss B."/>
            <person name="Hess J."/>
            <person name="Varga T."/>
            <person name="Slot J."/>
            <person name="Riley R."/>
            <person name="Boka B."/>
            <person name="Rigling D."/>
            <person name="Barry K."/>
            <person name="Lee J."/>
            <person name="Mihaltcheva S."/>
            <person name="LaButti K."/>
            <person name="Lipzen A."/>
            <person name="Waldron R."/>
            <person name="Moloney N.M."/>
            <person name="Sperisen C."/>
            <person name="Kredics L."/>
            <person name="Vagvoelgyi C."/>
            <person name="Patrignani A."/>
            <person name="Fitzpatrick D."/>
            <person name="Nagy I."/>
            <person name="Doyle S."/>
            <person name="Anderson J.B."/>
            <person name="Grigoriev I.V."/>
            <person name="Gueldener U."/>
            <person name="Muensterkoetter M."/>
            <person name="Nagy L.G."/>
        </authorList>
    </citation>
    <scope>NUCLEOTIDE SEQUENCE [LARGE SCALE GENOMIC DNA]</scope>
    <source>
        <strain evidence="3">C18/9</strain>
    </source>
</reference>
<dbReference type="OMA" id="AGCLTMR"/>
<dbReference type="OrthoDB" id="2974339at2759"/>